<dbReference type="EMBL" id="JAAGOH010000006">
    <property type="protein sequence ID" value="NDY90905.1"/>
    <property type="molecule type" value="Genomic_DNA"/>
</dbReference>
<dbReference type="InterPro" id="IPR027417">
    <property type="entry name" value="P-loop_NTPase"/>
</dbReference>
<dbReference type="Proteomes" id="UP000484255">
    <property type="component" value="Unassembled WGS sequence"/>
</dbReference>
<proteinExistence type="predicted"/>
<organism evidence="1 2">
    <name type="scientific">Ideonella livida</name>
    <dbReference type="NCBI Taxonomy" id="2707176"/>
    <lineage>
        <taxon>Bacteria</taxon>
        <taxon>Pseudomonadati</taxon>
        <taxon>Pseudomonadota</taxon>
        <taxon>Betaproteobacteria</taxon>
        <taxon>Burkholderiales</taxon>
        <taxon>Sphaerotilaceae</taxon>
        <taxon>Ideonella</taxon>
    </lineage>
</organism>
<evidence type="ECO:0000313" key="1">
    <source>
        <dbReference type="EMBL" id="NDY90905.1"/>
    </source>
</evidence>
<dbReference type="RefSeq" id="WP_163456768.1">
    <property type="nucleotide sequence ID" value="NZ_JAAGOH010000006.1"/>
</dbReference>
<gene>
    <name evidence="1" type="ORF">G3A44_06815</name>
</gene>
<protein>
    <submittedName>
        <fullName evidence="1">Uncharacterized protein</fullName>
    </submittedName>
</protein>
<reference evidence="1 2" key="1">
    <citation type="submission" date="2020-02" db="EMBL/GenBank/DDBJ databases">
        <title>Ideonella bacterium strain TBM-1.</title>
        <authorList>
            <person name="Chen W.-M."/>
        </authorList>
    </citation>
    <scope>NUCLEOTIDE SEQUENCE [LARGE SCALE GENOMIC DNA]</scope>
    <source>
        <strain evidence="1 2">TBM-1</strain>
    </source>
</reference>
<comment type="caution">
    <text evidence="1">The sequence shown here is derived from an EMBL/GenBank/DDBJ whole genome shotgun (WGS) entry which is preliminary data.</text>
</comment>
<keyword evidence="2" id="KW-1185">Reference proteome</keyword>
<dbReference type="AlphaFoldDB" id="A0A7C9TJX0"/>
<sequence>MSSHDPTATPPVRFIFHIGAGKTGTSSIQNTLRRSREALRRQGVGYLGLMLEHAPLQRFAWQKASASEVFHALPEAQATAELREVLFHALAQARAEGLHTLIWSNESFFKRNHAVRPVLHQMAGQGGKALLLAYVRRHDAWLRSAYVQWGIKHKTQPGPVQPFRQWMQPQMAHFGHTLSGLSQAFPGQLVVRNFDAAGDTVQDFLQVCGLTPQGLHILRDNISPEPEELLLRSLYNSRVPGEALPERFDRAMPCGWSGAHTPAEHLGQLLPTAEDLAAAGQACAQDRALLDDLLAQQGQPPVATTPLSAKSTQVDTQALVLALAEIVAAQAHKIERLEQLVRRAGLTGPGRVTADKPAAGQEPGA</sequence>
<evidence type="ECO:0000313" key="2">
    <source>
        <dbReference type="Proteomes" id="UP000484255"/>
    </source>
</evidence>
<accession>A0A7C9TJX0</accession>
<dbReference type="SUPFAM" id="SSF52540">
    <property type="entry name" value="P-loop containing nucleoside triphosphate hydrolases"/>
    <property type="match status" value="1"/>
</dbReference>
<name>A0A7C9TJX0_9BURK</name>